<proteinExistence type="predicted"/>
<dbReference type="PANTHER" id="PTHR41913">
    <property type="entry name" value="DUF1684 DOMAIN-CONTAINING PROTEIN"/>
    <property type="match status" value="1"/>
</dbReference>
<dbReference type="AlphaFoldDB" id="A0A251XKV6"/>
<gene>
    <name evidence="2" type="ORF">CMMCAS07_03715</name>
</gene>
<evidence type="ECO:0000313" key="2">
    <source>
        <dbReference type="EMBL" id="OUE04030.1"/>
    </source>
</evidence>
<feature type="region of interest" description="Disordered" evidence="1">
    <location>
        <begin position="230"/>
        <end position="297"/>
    </location>
</feature>
<feature type="compositionally biased region" description="Basic and acidic residues" evidence="1">
    <location>
        <begin position="190"/>
        <end position="209"/>
    </location>
</feature>
<dbReference type="Proteomes" id="UP000195062">
    <property type="component" value="Unassembled WGS sequence"/>
</dbReference>
<dbReference type="EMBL" id="MDHH01000001">
    <property type="protein sequence ID" value="OUE04030.1"/>
    <property type="molecule type" value="Genomic_DNA"/>
</dbReference>
<dbReference type="PANTHER" id="PTHR41913:SF1">
    <property type="entry name" value="DUF1684 DOMAIN-CONTAINING PROTEIN"/>
    <property type="match status" value="1"/>
</dbReference>
<dbReference type="InterPro" id="IPR012467">
    <property type="entry name" value="DUF1684"/>
</dbReference>
<dbReference type="Pfam" id="PF07920">
    <property type="entry name" value="DUF1684"/>
    <property type="match status" value="1"/>
</dbReference>
<name>A0A251XKV6_CLAMM</name>
<evidence type="ECO:0000256" key="1">
    <source>
        <dbReference type="SAM" id="MobiDB-lite"/>
    </source>
</evidence>
<keyword evidence="3" id="KW-1185">Reference proteome</keyword>
<protein>
    <recommendedName>
        <fullName evidence="4">DUF1684 domain-containing protein</fullName>
    </recommendedName>
</protein>
<accession>A0A251XKV6</accession>
<comment type="caution">
    <text evidence="2">The sequence shown here is derived from an EMBL/GenBank/DDBJ whole genome shotgun (WGS) entry which is preliminary data.</text>
</comment>
<evidence type="ECO:0000313" key="3">
    <source>
        <dbReference type="Proteomes" id="UP000195062"/>
    </source>
</evidence>
<reference evidence="2 3" key="1">
    <citation type="submission" date="2016-08" db="EMBL/GenBank/DDBJ databases">
        <title>Genome sequence of Clavibacter michiganensis subsp. michiganensis strain CASJ007.</title>
        <authorList>
            <person name="Thapa S.P."/>
            <person name="Coaker G."/>
        </authorList>
    </citation>
    <scope>NUCLEOTIDE SEQUENCE [LARGE SCALE GENOMIC DNA]</scope>
    <source>
        <strain evidence="2">CASJ007</strain>
    </source>
</reference>
<feature type="compositionally biased region" description="Basic and acidic residues" evidence="1">
    <location>
        <begin position="241"/>
        <end position="259"/>
    </location>
</feature>
<organism evidence="2 3">
    <name type="scientific">Clavibacter michiganensis subsp. michiganensis</name>
    <dbReference type="NCBI Taxonomy" id="33013"/>
    <lineage>
        <taxon>Bacteria</taxon>
        <taxon>Bacillati</taxon>
        <taxon>Actinomycetota</taxon>
        <taxon>Actinomycetes</taxon>
        <taxon>Micrococcales</taxon>
        <taxon>Microbacteriaceae</taxon>
        <taxon>Clavibacter</taxon>
    </lineage>
</organism>
<feature type="region of interest" description="Disordered" evidence="1">
    <location>
        <begin position="178"/>
        <end position="209"/>
    </location>
</feature>
<evidence type="ECO:0008006" key="4">
    <source>
        <dbReference type="Google" id="ProtNLM"/>
    </source>
</evidence>
<sequence>MKPRVEGVRIVRDDGHGLSGLMSIPTSMRHSMAVSADPAGPDADGRVRTLFRDQLEFEAGLLGPAMWPTFWAFWQWRAFRLRQLAPTWAYDWQPEPAGDPSSDPPSSPLRERVLQELAGQERPLQGDPGGGRVPDVAARRAIRRGGRLGALQVEDDSRVRLEHAHGLHLPAALRRAVDPRHVDPGSGGERVGRVPPDEQRRIEGGRRIEGRQLDGAQLVGDALRIAGDEGEVVDVGGGRAPDQRSRQHRGEEGRSERHPASGHGGVRPRGGATRSAAPVESTLRRARTGRQPRAYGGRMPSAVTALHVADWRRRTHEMYAEVRWVAQTDPAAAHALWRRTRDDMFRSHPATPLLPEHRDGFDRLDVTDYDPAWRFELEIHPGGEDARHDVETGTDGIVPFERLGSVALPEADGRPVGTLDVWRLASYGGGLHLPVKDASHRREGGTYGGGRYLLDTVKGSDLGPGAPGSIVVDLNFAYNPSCAYDPEWACPLAPAGNVLGFEVPVGEMGFSPA</sequence>